<dbReference type="InterPro" id="IPR018062">
    <property type="entry name" value="HTH_AraC-typ_CS"/>
</dbReference>
<dbReference type="EMBL" id="FOBB01000002">
    <property type="protein sequence ID" value="SEL62653.1"/>
    <property type="molecule type" value="Genomic_DNA"/>
</dbReference>
<feature type="domain" description="HTH araC/xylS-type" evidence="4">
    <location>
        <begin position="180"/>
        <end position="278"/>
    </location>
</feature>
<reference evidence="5 6" key="1">
    <citation type="submission" date="2016-10" db="EMBL/GenBank/DDBJ databases">
        <authorList>
            <person name="de Groot N.N."/>
        </authorList>
    </citation>
    <scope>NUCLEOTIDE SEQUENCE [LARGE SCALE GENOMIC DNA]</scope>
    <source>
        <strain evidence="5 6">DSM 21039</strain>
    </source>
</reference>
<protein>
    <submittedName>
        <fullName evidence="5">Transcriptional regulator, AraC family</fullName>
    </submittedName>
</protein>
<dbReference type="Gene3D" id="2.60.120.10">
    <property type="entry name" value="Jelly Rolls"/>
    <property type="match status" value="1"/>
</dbReference>
<dbReference type="AlphaFoldDB" id="A0A1H7RR21"/>
<evidence type="ECO:0000313" key="6">
    <source>
        <dbReference type="Proteomes" id="UP000198984"/>
    </source>
</evidence>
<proteinExistence type="predicted"/>
<dbReference type="PROSITE" id="PS00041">
    <property type="entry name" value="HTH_ARAC_FAMILY_1"/>
    <property type="match status" value="1"/>
</dbReference>
<accession>A0A1H7RR21</accession>
<dbReference type="Pfam" id="PF12833">
    <property type="entry name" value="HTH_18"/>
    <property type="match status" value="1"/>
</dbReference>
<keyword evidence="3" id="KW-0804">Transcription</keyword>
<dbReference type="STRING" id="573321.SAMN04488505_102709"/>
<sequence>MRTLLQKLPLTESTSFVAKTFRTPHFEVGWHQHIEYELILFTEGSGLSFVGNHVGEFETGDIYFLGSNLPHTFQKREPGLVTSAVVVQFKEDFWGEGFLQLPESRHVRQLLDVSSQGLKMQAPLKQPLAPLITALEHTSGFKRILLLGECLEMMAEQAAYIPVSTQPIKAFQHKDRETMDRVFQFTIDNFRDPISLPEVAEIACMSVPAFCNYFKRSTKKTYIDFLNEVRIGCACNLLLETEKTVLDICYESGYNTMANFHKQFLKIKGRTPLQYRKAFE</sequence>
<dbReference type="GO" id="GO:0003700">
    <property type="term" value="F:DNA-binding transcription factor activity"/>
    <property type="evidence" value="ECO:0007669"/>
    <property type="project" value="InterPro"/>
</dbReference>
<organism evidence="5 6">
    <name type="scientific">Chitinophaga rupis</name>
    <dbReference type="NCBI Taxonomy" id="573321"/>
    <lineage>
        <taxon>Bacteria</taxon>
        <taxon>Pseudomonadati</taxon>
        <taxon>Bacteroidota</taxon>
        <taxon>Chitinophagia</taxon>
        <taxon>Chitinophagales</taxon>
        <taxon>Chitinophagaceae</taxon>
        <taxon>Chitinophaga</taxon>
    </lineage>
</organism>
<dbReference type="PROSITE" id="PS01124">
    <property type="entry name" value="HTH_ARAC_FAMILY_2"/>
    <property type="match status" value="1"/>
</dbReference>
<dbReference type="RefSeq" id="WP_089910462.1">
    <property type="nucleotide sequence ID" value="NZ_FOBB01000002.1"/>
</dbReference>
<dbReference type="Gene3D" id="1.10.10.60">
    <property type="entry name" value="Homeodomain-like"/>
    <property type="match status" value="2"/>
</dbReference>
<dbReference type="SUPFAM" id="SSF51182">
    <property type="entry name" value="RmlC-like cupins"/>
    <property type="match status" value="1"/>
</dbReference>
<gene>
    <name evidence="5" type="ORF">SAMN04488505_102709</name>
</gene>
<dbReference type="Pfam" id="PF02311">
    <property type="entry name" value="AraC_binding"/>
    <property type="match status" value="1"/>
</dbReference>
<dbReference type="SUPFAM" id="SSF46689">
    <property type="entry name" value="Homeodomain-like"/>
    <property type="match status" value="2"/>
</dbReference>
<evidence type="ECO:0000313" key="5">
    <source>
        <dbReference type="EMBL" id="SEL62653.1"/>
    </source>
</evidence>
<dbReference type="PANTHER" id="PTHR43280:SF27">
    <property type="entry name" value="TRANSCRIPTIONAL REGULATOR MTLR"/>
    <property type="match status" value="1"/>
</dbReference>
<keyword evidence="1" id="KW-0805">Transcription regulation</keyword>
<dbReference type="InterPro" id="IPR009057">
    <property type="entry name" value="Homeodomain-like_sf"/>
</dbReference>
<keyword evidence="2" id="KW-0238">DNA-binding</keyword>
<dbReference type="PANTHER" id="PTHR43280">
    <property type="entry name" value="ARAC-FAMILY TRANSCRIPTIONAL REGULATOR"/>
    <property type="match status" value="1"/>
</dbReference>
<dbReference type="InterPro" id="IPR011051">
    <property type="entry name" value="RmlC_Cupin_sf"/>
</dbReference>
<dbReference type="InterPro" id="IPR003313">
    <property type="entry name" value="AraC-bd"/>
</dbReference>
<dbReference type="GO" id="GO:0043565">
    <property type="term" value="F:sequence-specific DNA binding"/>
    <property type="evidence" value="ECO:0007669"/>
    <property type="project" value="InterPro"/>
</dbReference>
<evidence type="ECO:0000259" key="4">
    <source>
        <dbReference type="PROSITE" id="PS01124"/>
    </source>
</evidence>
<dbReference type="Proteomes" id="UP000198984">
    <property type="component" value="Unassembled WGS sequence"/>
</dbReference>
<evidence type="ECO:0000256" key="3">
    <source>
        <dbReference type="ARBA" id="ARBA00023163"/>
    </source>
</evidence>
<dbReference type="SMART" id="SM00342">
    <property type="entry name" value="HTH_ARAC"/>
    <property type="match status" value="1"/>
</dbReference>
<keyword evidence="6" id="KW-1185">Reference proteome</keyword>
<evidence type="ECO:0000256" key="2">
    <source>
        <dbReference type="ARBA" id="ARBA00023125"/>
    </source>
</evidence>
<dbReference type="OrthoDB" id="745435at2"/>
<dbReference type="InterPro" id="IPR018060">
    <property type="entry name" value="HTH_AraC"/>
</dbReference>
<evidence type="ECO:0000256" key="1">
    <source>
        <dbReference type="ARBA" id="ARBA00023015"/>
    </source>
</evidence>
<name>A0A1H7RR21_9BACT</name>
<dbReference type="InterPro" id="IPR014710">
    <property type="entry name" value="RmlC-like_jellyroll"/>
</dbReference>